<evidence type="ECO:0000259" key="2">
    <source>
        <dbReference type="PROSITE" id="PS50206"/>
    </source>
</evidence>
<keyword evidence="1" id="KW-0732">Signal</keyword>
<sequence length="294" mass="32093">MSAARIAYLLVGLACLGLSATHAQSEQSCLAVPANSPQIVALDAAHVAELANTQQDHSACFKDSVGPSLLQKYPSLQIIDVRPAERFAEIHIEQAINIPLNLIASRHFLASSPLILTGGDGDIRGLLELCTQLRRERGQQVWVETSGIQARWAKGLLVGNHADTRASLMEITPQEFLGAASSFRWKLLFLVDDPNVPSRPEWGDVVDTKKIGSTLSSQAKDMDLRTDRILVIDSRESPRPLLGIRPENANGLRYLKGGLPAYEHMLSLSNQPKRWVLGTTAEPKICDQHARSAG</sequence>
<dbReference type="PROSITE" id="PS50206">
    <property type="entry name" value="RHODANESE_3"/>
    <property type="match status" value="1"/>
</dbReference>
<organism evidence="3 4">
    <name type="scientific">Spongiibacter thalassae</name>
    <dbReference type="NCBI Taxonomy" id="2721624"/>
    <lineage>
        <taxon>Bacteria</taxon>
        <taxon>Pseudomonadati</taxon>
        <taxon>Pseudomonadota</taxon>
        <taxon>Gammaproteobacteria</taxon>
        <taxon>Cellvibrionales</taxon>
        <taxon>Spongiibacteraceae</taxon>
        <taxon>Spongiibacter</taxon>
    </lineage>
</organism>
<keyword evidence="4" id="KW-1185">Reference proteome</keyword>
<feature type="domain" description="Rhodanese" evidence="2">
    <location>
        <begin position="72"/>
        <end position="106"/>
    </location>
</feature>
<dbReference type="InterPro" id="IPR001763">
    <property type="entry name" value="Rhodanese-like_dom"/>
</dbReference>
<feature type="signal peptide" evidence="1">
    <location>
        <begin position="1"/>
        <end position="23"/>
    </location>
</feature>
<comment type="caution">
    <text evidence="3">The sequence shown here is derived from an EMBL/GenBank/DDBJ whole genome shotgun (WGS) entry which is preliminary data.</text>
</comment>
<dbReference type="SUPFAM" id="SSF52821">
    <property type="entry name" value="Rhodanese/Cell cycle control phosphatase"/>
    <property type="match status" value="1"/>
</dbReference>
<evidence type="ECO:0000313" key="4">
    <source>
        <dbReference type="Proteomes" id="UP000765845"/>
    </source>
</evidence>
<reference evidence="3 4" key="1">
    <citation type="submission" date="2020-04" db="EMBL/GenBank/DDBJ databases">
        <authorList>
            <person name="Yoon J."/>
        </authorList>
    </citation>
    <scope>NUCLEOTIDE SEQUENCE [LARGE SCALE GENOMIC DNA]</scope>
    <source>
        <strain evidence="3 4">KMU-166</strain>
    </source>
</reference>
<accession>A0ABX1GFJ7</accession>
<dbReference type="Gene3D" id="3.40.250.10">
    <property type="entry name" value="Rhodanese-like domain"/>
    <property type="match status" value="1"/>
</dbReference>
<proteinExistence type="predicted"/>
<dbReference type="Proteomes" id="UP000765845">
    <property type="component" value="Unassembled WGS sequence"/>
</dbReference>
<dbReference type="Pfam" id="PF00581">
    <property type="entry name" value="Rhodanese"/>
    <property type="match status" value="1"/>
</dbReference>
<evidence type="ECO:0000256" key="1">
    <source>
        <dbReference type="SAM" id="SignalP"/>
    </source>
</evidence>
<feature type="chain" id="PRO_5046915101" evidence="1">
    <location>
        <begin position="24"/>
        <end position="294"/>
    </location>
</feature>
<dbReference type="CDD" id="cd00158">
    <property type="entry name" value="RHOD"/>
    <property type="match status" value="1"/>
</dbReference>
<dbReference type="RefSeq" id="WP_168450489.1">
    <property type="nucleotide sequence ID" value="NZ_JAAWWK010000003.1"/>
</dbReference>
<evidence type="ECO:0000313" key="3">
    <source>
        <dbReference type="EMBL" id="NKI17974.1"/>
    </source>
</evidence>
<protein>
    <submittedName>
        <fullName evidence="3">Rhodanese-like domain-containing protein</fullName>
    </submittedName>
</protein>
<dbReference type="EMBL" id="JAAWWK010000003">
    <property type="protein sequence ID" value="NKI17974.1"/>
    <property type="molecule type" value="Genomic_DNA"/>
</dbReference>
<dbReference type="InterPro" id="IPR036873">
    <property type="entry name" value="Rhodanese-like_dom_sf"/>
</dbReference>
<name>A0ABX1GFJ7_9GAMM</name>
<gene>
    <name evidence="3" type="ORF">HCU74_11220</name>
</gene>